<protein>
    <submittedName>
        <fullName evidence="1">Uncharacterized protein</fullName>
    </submittedName>
</protein>
<evidence type="ECO:0000313" key="1">
    <source>
        <dbReference type="EMBL" id="MFC4672702.1"/>
    </source>
</evidence>
<sequence length="208" mass="24123">MIKDYIQLGPYAFIEIPSKEKADKYITELGICSHKWNEDNIEYGFSRYGIQNQFIINFYVAVGLGYHIYNIFIDAIEAGCYGVTRTDGAFWEENILGNNYPDEDKIKPGTEYIVVKILLTFPLKHITEIIQYHDKERTKLCKHGVVTTFGALGPINTYMGKEIGRAMTDEQISDFMTKKYNFHLLEYCNCTKYLEHLTPQNEKTDENP</sequence>
<organism evidence="1 2">
    <name type="scientific">Dysgonomonas termitidis</name>
    <dbReference type="NCBI Taxonomy" id="1516126"/>
    <lineage>
        <taxon>Bacteria</taxon>
        <taxon>Pseudomonadati</taxon>
        <taxon>Bacteroidota</taxon>
        <taxon>Bacteroidia</taxon>
        <taxon>Bacteroidales</taxon>
        <taxon>Dysgonomonadaceae</taxon>
        <taxon>Dysgonomonas</taxon>
    </lineage>
</organism>
<dbReference type="Proteomes" id="UP001596023">
    <property type="component" value="Unassembled WGS sequence"/>
</dbReference>
<comment type="caution">
    <text evidence="1">The sequence shown here is derived from an EMBL/GenBank/DDBJ whole genome shotgun (WGS) entry which is preliminary data.</text>
</comment>
<keyword evidence="2" id="KW-1185">Reference proteome</keyword>
<gene>
    <name evidence="1" type="ORF">ACFO6W_03240</name>
</gene>
<dbReference type="RefSeq" id="WP_379993897.1">
    <property type="nucleotide sequence ID" value="NZ_JBHSGN010000024.1"/>
</dbReference>
<reference evidence="2" key="1">
    <citation type="journal article" date="2019" name="Int. J. Syst. Evol. Microbiol.">
        <title>The Global Catalogue of Microorganisms (GCM) 10K type strain sequencing project: providing services to taxonomists for standard genome sequencing and annotation.</title>
        <authorList>
            <consortium name="The Broad Institute Genomics Platform"/>
            <consortium name="The Broad Institute Genome Sequencing Center for Infectious Disease"/>
            <person name="Wu L."/>
            <person name="Ma J."/>
        </authorList>
    </citation>
    <scope>NUCLEOTIDE SEQUENCE [LARGE SCALE GENOMIC DNA]</scope>
    <source>
        <strain evidence="2">CCUG 66188</strain>
    </source>
</reference>
<dbReference type="EMBL" id="JBHSGN010000024">
    <property type="protein sequence ID" value="MFC4672702.1"/>
    <property type="molecule type" value="Genomic_DNA"/>
</dbReference>
<evidence type="ECO:0000313" key="2">
    <source>
        <dbReference type="Proteomes" id="UP001596023"/>
    </source>
</evidence>
<accession>A0ABV9KR87</accession>
<name>A0ABV9KR87_9BACT</name>
<proteinExistence type="predicted"/>